<dbReference type="RefSeq" id="WP_075545877.1">
    <property type="nucleotide sequence ID" value="NZ_CADEAW010000001.1"/>
</dbReference>
<dbReference type="GO" id="GO:0016787">
    <property type="term" value="F:hydrolase activity"/>
    <property type="evidence" value="ECO:0007669"/>
    <property type="project" value="UniProtKB-KW"/>
</dbReference>
<accession>A0A1X0LDS9</accession>
<sequence>MKVEPKRGDLWTLAGGGGKLTTKPRPALIITSDVFSDFDFVTVLLITTDHTEGFTRIPIPASQQTGLTEPSMIQADTIVTVLRRNLQQRCGYVTPTVLAKVREVVTAYLGFGG</sequence>
<dbReference type="GO" id="GO:0006402">
    <property type="term" value="P:mRNA catabolic process"/>
    <property type="evidence" value="ECO:0007669"/>
    <property type="project" value="TreeGrafter"/>
</dbReference>
<evidence type="ECO:0000256" key="1">
    <source>
        <dbReference type="ARBA" id="ARBA00007521"/>
    </source>
</evidence>
<protein>
    <submittedName>
        <fullName evidence="4">Endoribonuclease MazF</fullName>
        <ecNumber evidence="4">3.1.-.-</ecNumber>
    </submittedName>
</protein>
<keyword evidence="7" id="KW-1185">Reference proteome</keyword>
<dbReference type="GO" id="GO:0003677">
    <property type="term" value="F:DNA binding"/>
    <property type="evidence" value="ECO:0007669"/>
    <property type="project" value="InterPro"/>
</dbReference>
<evidence type="ECO:0000313" key="3">
    <source>
        <dbReference type="EMBL" id="ORC09135.1"/>
    </source>
</evidence>
<dbReference type="Proteomes" id="UP000271464">
    <property type="component" value="Unassembled WGS sequence"/>
</dbReference>
<dbReference type="EMBL" id="UPHM01000027">
    <property type="protein sequence ID" value="VAZ90677.1"/>
    <property type="molecule type" value="Genomic_DNA"/>
</dbReference>
<dbReference type="EMBL" id="MWQA01000001">
    <property type="protein sequence ID" value="ORC09135.1"/>
    <property type="molecule type" value="Genomic_DNA"/>
</dbReference>
<reference evidence="3 6" key="1">
    <citation type="submission" date="2017-02" db="EMBL/GenBank/DDBJ databases">
        <title>Mycobacterium kansasii genomes.</title>
        <authorList>
            <person name="Borowka P."/>
            <person name="Strapagiel D."/>
            <person name="Marciniak B."/>
            <person name="Lach J."/>
            <person name="Bakula Z."/>
            <person name="Van Ingen J."/>
            <person name="Safianowska A."/>
            <person name="Brzostek A."/>
            <person name="Dziadek J."/>
            <person name="Jagielski T."/>
        </authorList>
    </citation>
    <scope>NUCLEOTIDE SEQUENCE [LARGE SCALE GENOMIC DNA]</scope>
    <source>
        <strain evidence="3 6">12MK</strain>
    </source>
</reference>
<dbReference type="GeneID" id="66600385"/>
<comment type="similarity">
    <text evidence="1">Belongs to the PemK/MazF family.</text>
</comment>
<dbReference type="InterPro" id="IPR003477">
    <property type="entry name" value="PemK-like"/>
</dbReference>
<dbReference type="Proteomes" id="UP000192335">
    <property type="component" value="Unassembled WGS sequence"/>
</dbReference>
<dbReference type="GO" id="GO:0004521">
    <property type="term" value="F:RNA endonuclease activity"/>
    <property type="evidence" value="ECO:0007669"/>
    <property type="project" value="TreeGrafter"/>
</dbReference>
<name>A0A1X0LDS9_9MYCO</name>
<dbReference type="OrthoDB" id="6064990at2"/>
<evidence type="ECO:0000313" key="8">
    <source>
        <dbReference type="Proteomes" id="UP000279331"/>
    </source>
</evidence>
<comment type="caution">
    <text evidence="4">The sequence shown here is derived from an EMBL/GenBank/DDBJ whole genome shotgun (WGS) entry which is preliminary data.</text>
</comment>
<gene>
    <name evidence="4" type="primary">mazF</name>
    <name evidence="3" type="ORF">B4U45_23580</name>
    <name evidence="4" type="ORF">LAUMK42_01721</name>
    <name evidence="5" type="ORF">LAUMK4_01503</name>
</gene>
<dbReference type="Pfam" id="PF02452">
    <property type="entry name" value="PemK_toxin"/>
    <property type="match status" value="1"/>
</dbReference>
<reference evidence="7 8" key="2">
    <citation type="submission" date="2018-09" db="EMBL/GenBank/DDBJ databases">
        <authorList>
            <person name="Tagini F."/>
        </authorList>
    </citation>
    <scope>NUCLEOTIDE SEQUENCE [LARGE SCALE GENOMIC DNA]</scope>
    <source>
        <strain evidence="5 7">MK4</strain>
        <strain evidence="4 8">MK42</strain>
    </source>
</reference>
<evidence type="ECO:0000313" key="6">
    <source>
        <dbReference type="Proteomes" id="UP000192335"/>
    </source>
</evidence>
<dbReference type="GO" id="GO:0016075">
    <property type="term" value="P:rRNA catabolic process"/>
    <property type="evidence" value="ECO:0007669"/>
    <property type="project" value="TreeGrafter"/>
</dbReference>
<evidence type="ECO:0000313" key="5">
    <source>
        <dbReference type="EMBL" id="VAZ90677.1"/>
    </source>
</evidence>
<dbReference type="AlphaFoldDB" id="A0A1X0LDS9"/>
<evidence type="ECO:0000313" key="4">
    <source>
        <dbReference type="EMBL" id="VAZ82911.1"/>
    </source>
</evidence>
<dbReference type="Proteomes" id="UP000279331">
    <property type="component" value="Unassembled WGS sequence"/>
</dbReference>
<keyword evidence="2" id="KW-1277">Toxin-antitoxin system</keyword>
<keyword evidence="4" id="KW-0378">Hydrolase</keyword>
<dbReference type="SUPFAM" id="SSF50118">
    <property type="entry name" value="Cell growth inhibitor/plasmid maintenance toxic component"/>
    <property type="match status" value="1"/>
</dbReference>
<dbReference type="Gene3D" id="2.30.30.110">
    <property type="match status" value="1"/>
</dbReference>
<proteinExistence type="inferred from homology"/>
<dbReference type="EMBL" id="UPHL01000042">
    <property type="protein sequence ID" value="VAZ82911.1"/>
    <property type="molecule type" value="Genomic_DNA"/>
</dbReference>
<organism evidence="4 8">
    <name type="scientific">Mycobacterium persicum</name>
    <dbReference type="NCBI Taxonomy" id="1487726"/>
    <lineage>
        <taxon>Bacteria</taxon>
        <taxon>Bacillati</taxon>
        <taxon>Actinomycetota</taxon>
        <taxon>Actinomycetes</taxon>
        <taxon>Mycobacteriales</taxon>
        <taxon>Mycobacteriaceae</taxon>
        <taxon>Mycobacterium</taxon>
    </lineage>
</organism>
<evidence type="ECO:0000256" key="2">
    <source>
        <dbReference type="ARBA" id="ARBA00022649"/>
    </source>
</evidence>
<dbReference type="EC" id="3.1.-.-" evidence="4"/>
<evidence type="ECO:0000313" key="7">
    <source>
        <dbReference type="Proteomes" id="UP000271464"/>
    </source>
</evidence>
<dbReference type="InterPro" id="IPR011067">
    <property type="entry name" value="Plasmid_toxin/cell-grow_inhib"/>
</dbReference>
<dbReference type="PANTHER" id="PTHR33988">
    <property type="entry name" value="ENDORIBONUCLEASE MAZF-RELATED"/>
    <property type="match status" value="1"/>
</dbReference>